<dbReference type="PANTHER" id="PTHR43713:SF3">
    <property type="entry name" value="GLUTAMATE-1-SEMIALDEHYDE 2,1-AMINOMUTASE 1, CHLOROPLASTIC-RELATED"/>
    <property type="match status" value="1"/>
</dbReference>
<comment type="caution">
    <text evidence="4">The sequence shown here is derived from an EMBL/GenBank/DDBJ whole genome shotgun (WGS) entry which is preliminary data.</text>
</comment>
<gene>
    <name evidence="4" type="ORF">ETU37_01185</name>
</gene>
<keyword evidence="2 3" id="KW-0663">Pyridoxal phosphate</keyword>
<dbReference type="Gene3D" id="3.40.640.10">
    <property type="entry name" value="Type I PLP-dependent aspartate aminotransferase-like (Major domain)"/>
    <property type="match status" value="1"/>
</dbReference>
<dbReference type="NCBIfam" id="NF005453">
    <property type="entry name" value="PRK07046.1"/>
    <property type="match status" value="1"/>
</dbReference>
<dbReference type="PANTHER" id="PTHR43713">
    <property type="entry name" value="GLUTAMATE-1-SEMIALDEHYDE 2,1-AMINOMUTASE"/>
    <property type="match status" value="1"/>
</dbReference>
<reference evidence="4 5" key="1">
    <citation type="submission" date="2019-01" db="EMBL/GenBank/DDBJ databases">
        <title>Nocardioides guangzhouensis sp. nov., an actinobacterium isolated from soil.</title>
        <authorList>
            <person name="Fu Y."/>
            <person name="Cai Y."/>
            <person name="Lin Z."/>
            <person name="Chen P."/>
        </authorList>
    </citation>
    <scope>NUCLEOTIDE SEQUENCE [LARGE SCALE GENOMIC DNA]</scope>
    <source>
        <strain evidence="4 5">NBRC 105384</strain>
    </source>
</reference>
<evidence type="ECO:0000256" key="3">
    <source>
        <dbReference type="RuleBase" id="RU003560"/>
    </source>
</evidence>
<evidence type="ECO:0000313" key="5">
    <source>
        <dbReference type="Proteomes" id="UP000291189"/>
    </source>
</evidence>
<dbReference type="InterPro" id="IPR005814">
    <property type="entry name" value="Aminotrans_3"/>
</dbReference>
<keyword evidence="5" id="KW-1185">Reference proteome</keyword>
<dbReference type="InterPro" id="IPR015424">
    <property type="entry name" value="PyrdxlP-dep_Trfase"/>
</dbReference>
<dbReference type="EMBL" id="SDPU01000001">
    <property type="protein sequence ID" value="RYU15758.1"/>
    <property type="molecule type" value="Genomic_DNA"/>
</dbReference>
<dbReference type="OrthoDB" id="4510254at2"/>
<protein>
    <submittedName>
        <fullName evidence="4">Aminotransferase class III-fold pyridoxal phosphate-dependent enzyme</fullName>
    </submittedName>
</protein>
<dbReference type="GO" id="GO:0008483">
    <property type="term" value="F:transaminase activity"/>
    <property type="evidence" value="ECO:0007669"/>
    <property type="project" value="UniProtKB-KW"/>
</dbReference>
<organism evidence="4 5">
    <name type="scientific">Nocardioides iriomotensis</name>
    <dbReference type="NCBI Taxonomy" id="715784"/>
    <lineage>
        <taxon>Bacteria</taxon>
        <taxon>Bacillati</taxon>
        <taxon>Actinomycetota</taxon>
        <taxon>Actinomycetes</taxon>
        <taxon>Propionibacteriales</taxon>
        <taxon>Nocardioidaceae</taxon>
        <taxon>Nocardioides</taxon>
    </lineage>
</organism>
<sequence>MSEPASAASSASSPVDRDRLRALHAEEESRFVADRPRSAALAAEAADALLAGVPMPWMTRWPGAFPVFFETASGARFTDVDGREYVDLCLGDTGAMTGHALPAVTEAITERASTGITTMLPSTDAAWVAEELRRRFGLARWQMAMSATDANRFVLRFARHLTGRPKVAVMDWCYHGTVDETLAVLDGDKVVPRPGALGPQVDVALTTRVVPFNDLAALEAALAHGDVACLLMEPALTNIGIVLPEEGYLDEVRRLTREAGTLLVIDETHTLCAGPGGATRAWGLVPDILVVGKPIGGGVPAAAYGVSQEVADRLGPQMLSHDIDVAGVGGTLTGNALALAAVRRTLSVALREEDFAVAIPLAQRWADGVARGIAEHGLPWHVQRLGARAEYWFCPPPRDGAAAAAAVDEELEAFMHLWALNRGILLTPFHNMALFSPHHTEADVDLHTEVFGDAVAALLGR</sequence>
<dbReference type="InterPro" id="IPR015422">
    <property type="entry name" value="PyrdxlP-dep_Trfase_small"/>
</dbReference>
<name>A0A4Q5JC76_9ACTN</name>
<evidence type="ECO:0000256" key="2">
    <source>
        <dbReference type="ARBA" id="ARBA00022898"/>
    </source>
</evidence>
<dbReference type="InterPro" id="IPR015421">
    <property type="entry name" value="PyrdxlP-dep_Trfase_major"/>
</dbReference>
<dbReference type="GO" id="GO:0030170">
    <property type="term" value="F:pyridoxal phosphate binding"/>
    <property type="evidence" value="ECO:0007669"/>
    <property type="project" value="InterPro"/>
</dbReference>
<comment type="cofactor">
    <cofactor evidence="1">
        <name>pyridoxal 5'-phosphate</name>
        <dbReference type="ChEBI" id="CHEBI:597326"/>
    </cofactor>
</comment>
<dbReference type="RefSeq" id="WP_129985037.1">
    <property type="nucleotide sequence ID" value="NZ_SDPU01000001.1"/>
</dbReference>
<dbReference type="Proteomes" id="UP000291189">
    <property type="component" value="Unassembled WGS sequence"/>
</dbReference>
<evidence type="ECO:0000256" key="1">
    <source>
        <dbReference type="ARBA" id="ARBA00001933"/>
    </source>
</evidence>
<comment type="similarity">
    <text evidence="3">Belongs to the class-III pyridoxal-phosphate-dependent aminotransferase family.</text>
</comment>
<dbReference type="AlphaFoldDB" id="A0A4Q5JC76"/>
<dbReference type="Pfam" id="PF00202">
    <property type="entry name" value="Aminotran_3"/>
    <property type="match status" value="1"/>
</dbReference>
<dbReference type="SUPFAM" id="SSF53383">
    <property type="entry name" value="PLP-dependent transferases"/>
    <property type="match status" value="1"/>
</dbReference>
<accession>A0A4Q5JC76</accession>
<proteinExistence type="inferred from homology"/>
<dbReference type="Gene3D" id="3.90.1150.10">
    <property type="entry name" value="Aspartate Aminotransferase, domain 1"/>
    <property type="match status" value="1"/>
</dbReference>
<keyword evidence="4" id="KW-0808">Transferase</keyword>
<keyword evidence="4" id="KW-0032">Aminotransferase</keyword>
<evidence type="ECO:0000313" key="4">
    <source>
        <dbReference type="EMBL" id="RYU15758.1"/>
    </source>
</evidence>